<evidence type="ECO:0000313" key="3">
    <source>
        <dbReference type="EMBL" id="TPG59572.1"/>
    </source>
</evidence>
<dbReference type="CDD" id="cd03801">
    <property type="entry name" value="GT4_PimA-like"/>
    <property type="match status" value="1"/>
</dbReference>
<evidence type="ECO:0000259" key="2">
    <source>
        <dbReference type="Pfam" id="PF00534"/>
    </source>
</evidence>
<dbReference type="PANTHER" id="PTHR12526:SF636">
    <property type="entry name" value="BLL3647 PROTEIN"/>
    <property type="match status" value="1"/>
</dbReference>
<proteinExistence type="predicted"/>
<dbReference type="GO" id="GO:0016757">
    <property type="term" value="F:glycosyltransferase activity"/>
    <property type="evidence" value="ECO:0007669"/>
    <property type="project" value="InterPro"/>
</dbReference>
<evidence type="ECO:0000256" key="1">
    <source>
        <dbReference type="SAM" id="MobiDB-lite"/>
    </source>
</evidence>
<comment type="caution">
    <text evidence="3">The sequence shown here is derived from an EMBL/GenBank/DDBJ whole genome shotgun (WGS) entry which is preliminary data.</text>
</comment>
<dbReference type="EMBL" id="RCZP01000003">
    <property type="protein sequence ID" value="TPG59572.1"/>
    <property type="molecule type" value="Genomic_DNA"/>
</dbReference>
<gene>
    <name evidence="3" type="ORF">EAH89_04845</name>
</gene>
<dbReference type="Proteomes" id="UP000317078">
    <property type="component" value="Unassembled WGS sequence"/>
</dbReference>
<name>A0A502GD37_9PROT</name>
<dbReference type="Gene3D" id="3.40.50.2000">
    <property type="entry name" value="Glycogen Phosphorylase B"/>
    <property type="match status" value="2"/>
</dbReference>
<feature type="domain" description="Glycosyl transferase family 1" evidence="2">
    <location>
        <begin position="171"/>
        <end position="321"/>
    </location>
</feature>
<organism evidence="3 4">
    <name type="scientific">Muricoccus nepalensis</name>
    <dbReference type="NCBI Taxonomy" id="1854500"/>
    <lineage>
        <taxon>Bacteria</taxon>
        <taxon>Pseudomonadati</taxon>
        <taxon>Pseudomonadota</taxon>
        <taxon>Alphaproteobacteria</taxon>
        <taxon>Acetobacterales</taxon>
        <taxon>Roseomonadaceae</taxon>
        <taxon>Muricoccus</taxon>
    </lineage>
</organism>
<accession>A0A502GD37</accession>
<reference evidence="3 4" key="1">
    <citation type="journal article" date="2019" name="Environ. Microbiol.">
        <title>Species interactions and distinct microbial communities in high Arctic permafrost affected cryosols are associated with the CH4 and CO2 gas fluxes.</title>
        <authorList>
            <person name="Altshuler I."/>
            <person name="Hamel J."/>
            <person name="Turney S."/>
            <person name="Magnuson E."/>
            <person name="Levesque R."/>
            <person name="Greer C."/>
            <person name="Whyte L.G."/>
        </authorList>
    </citation>
    <scope>NUCLEOTIDE SEQUENCE [LARGE SCALE GENOMIC DNA]</scope>
    <source>
        <strain evidence="3 4">S9.3B</strain>
    </source>
</reference>
<dbReference type="RefSeq" id="WP_140881666.1">
    <property type="nucleotide sequence ID" value="NZ_RCZP01000003.1"/>
</dbReference>
<dbReference type="OrthoDB" id="9790710at2"/>
<keyword evidence="4" id="KW-1185">Reference proteome</keyword>
<dbReference type="PANTHER" id="PTHR12526">
    <property type="entry name" value="GLYCOSYLTRANSFERASE"/>
    <property type="match status" value="1"/>
</dbReference>
<dbReference type="Pfam" id="PF00534">
    <property type="entry name" value="Glycos_transf_1"/>
    <property type="match status" value="1"/>
</dbReference>
<evidence type="ECO:0000313" key="4">
    <source>
        <dbReference type="Proteomes" id="UP000317078"/>
    </source>
</evidence>
<protein>
    <submittedName>
        <fullName evidence="3">Glycosyltransferase</fullName>
    </submittedName>
</protein>
<sequence length="357" mass="37061">MRIAFAVPAPLSAVSGGYEYDRRLLAGLRDLGHEVRVEEMPGRHPLPDAEAEAAARGVLDRLGSAEALVVDGLGLPAFAAFAEGGWTGRGLGLVHHPTALERGFPETEREALRGLERALFPRLARLVTTSRLTASRLAPEFGADPGRIGTVEPGTEPAPRATGSGGPGCAILAVGNLIPRKGHDVLLRALGRLTDIDWTLTIVGGGRDAAHAALLRALAEELGIAARVTFAGQVEGAALEALLARADLFAAASWWEGYGMAVAEALARGLPLAVTEGGALADLAPRDAAVICAPGDHNSLSRAMRRPIYDPGLRAAMSDAAWRAGQRLPRWSDRAAAFAAEIAAALPSRPTGPAAPA</sequence>
<feature type="region of interest" description="Disordered" evidence="1">
    <location>
        <begin position="143"/>
        <end position="164"/>
    </location>
</feature>
<dbReference type="SUPFAM" id="SSF53756">
    <property type="entry name" value="UDP-Glycosyltransferase/glycogen phosphorylase"/>
    <property type="match status" value="1"/>
</dbReference>
<keyword evidence="3" id="KW-0808">Transferase</keyword>
<dbReference type="InterPro" id="IPR001296">
    <property type="entry name" value="Glyco_trans_1"/>
</dbReference>
<dbReference type="AlphaFoldDB" id="A0A502GD37"/>